<dbReference type="AlphaFoldDB" id="A0A2R5FD77"/>
<reference evidence="1 2" key="1">
    <citation type="submission" date="2017-12" db="EMBL/GenBank/DDBJ databases">
        <title>Sequencing, de novo assembly and annotation of complete genome of a new Thraustochytrid species, strain FCC1311.</title>
        <authorList>
            <person name="Sedici K."/>
            <person name="Godart F."/>
            <person name="Aiese Cigliano R."/>
            <person name="Sanseverino W."/>
            <person name="Barakat M."/>
            <person name="Ortet P."/>
            <person name="Marechal E."/>
            <person name="Cagnac O."/>
            <person name="Amato A."/>
        </authorList>
    </citation>
    <scope>NUCLEOTIDE SEQUENCE [LARGE SCALE GENOMIC DNA]</scope>
</reference>
<dbReference type="Proteomes" id="UP000241890">
    <property type="component" value="Unassembled WGS sequence"/>
</dbReference>
<dbReference type="InParanoid" id="A0A2R5FD77"/>
<evidence type="ECO:0000313" key="1">
    <source>
        <dbReference type="EMBL" id="GBG16217.1"/>
    </source>
</evidence>
<name>A0A2R5FD77_9STRA</name>
<evidence type="ECO:0000313" key="2">
    <source>
        <dbReference type="Proteomes" id="UP000241890"/>
    </source>
</evidence>
<feature type="non-terminal residue" evidence="1">
    <location>
        <position position="1"/>
    </location>
</feature>
<feature type="non-terminal residue" evidence="1">
    <location>
        <position position="137"/>
    </location>
</feature>
<accession>A0A2R5FD77</accession>
<gene>
    <name evidence="1" type="ORF">FCC1311_116922</name>
</gene>
<comment type="caution">
    <text evidence="1">The sequence shown here is derived from an EMBL/GenBank/DDBJ whole genome shotgun (WGS) entry which is preliminary data.</text>
</comment>
<organism evidence="1 2">
    <name type="scientific">Hondaea fermentalgiana</name>
    <dbReference type="NCBI Taxonomy" id="2315210"/>
    <lineage>
        <taxon>Eukaryota</taxon>
        <taxon>Sar</taxon>
        <taxon>Stramenopiles</taxon>
        <taxon>Bigyra</taxon>
        <taxon>Labyrinthulomycetes</taxon>
        <taxon>Thraustochytrida</taxon>
        <taxon>Thraustochytriidae</taxon>
        <taxon>Hondaea</taxon>
    </lineage>
</organism>
<sequence>SGQLELPLLEIDGLSMSTLIGERGVQTDFSITLSGDSEAYTLNSDTCFDYDPRDVGTANAANAWGLPSSASSIPDSWTVSIPNDVEIRWHINDPTLGVFADVICNKAIEAERTRLDIENITNTQGLTGGDGFCFTGV</sequence>
<keyword evidence="2" id="KW-1185">Reference proteome</keyword>
<dbReference type="EMBL" id="BEYU01001434">
    <property type="protein sequence ID" value="GBG16217.1"/>
    <property type="molecule type" value="Genomic_DNA"/>
</dbReference>
<protein>
    <submittedName>
        <fullName evidence="1">Uncharacterized protein</fullName>
    </submittedName>
</protein>
<proteinExistence type="predicted"/>